<evidence type="ECO:0000256" key="1">
    <source>
        <dbReference type="SAM" id="MobiDB-lite"/>
    </source>
</evidence>
<keyword evidence="4" id="KW-1185">Reference proteome</keyword>
<dbReference type="Proteomes" id="UP000053328">
    <property type="component" value="Unassembled WGS sequence"/>
</dbReference>
<dbReference type="GO" id="GO:0005811">
    <property type="term" value="C:lipid droplet"/>
    <property type="evidence" value="ECO:0007669"/>
    <property type="project" value="TreeGrafter"/>
</dbReference>
<dbReference type="VEuPathDB" id="FungiDB:PV08_11017"/>
<name>A0A0D2AZ20_9EURO</name>
<dbReference type="RefSeq" id="XP_016231931.1">
    <property type="nucleotide sequence ID" value="XM_016385329.1"/>
</dbReference>
<feature type="domain" description="DUF4484" evidence="2">
    <location>
        <begin position="389"/>
        <end position="563"/>
    </location>
</feature>
<feature type="compositionally biased region" description="Polar residues" evidence="1">
    <location>
        <begin position="148"/>
        <end position="164"/>
    </location>
</feature>
<dbReference type="InterPro" id="IPR028115">
    <property type="entry name" value="DUF4484"/>
</dbReference>
<dbReference type="STRING" id="91928.A0A0D2AZ20"/>
<feature type="compositionally biased region" description="Polar residues" evidence="1">
    <location>
        <begin position="491"/>
        <end position="506"/>
    </location>
</feature>
<reference evidence="3 4" key="1">
    <citation type="submission" date="2015-01" db="EMBL/GenBank/DDBJ databases">
        <title>The Genome Sequence of Exophiala spinifera CBS89968.</title>
        <authorList>
            <consortium name="The Broad Institute Genomics Platform"/>
            <person name="Cuomo C."/>
            <person name="de Hoog S."/>
            <person name="Gorbushina A."/>
            <person name="Stielow B."/>
            <person name="Teixiera M."/>
            <person name="Abouelleil A."/>
            <person name="Chapman S.B."/>
            <person name="Priest M."/>
            <person name="Young S.K."/>
            <person name="Wortman J."/>
            <person name="Nusbaum C."/>
            <person name="Birren B."/>
        </authorList>
    </citation>
    <scope>NUCLEOTIDE SEQUENCE [LARGE SCALE GENOMIC DNA]</scope>
    <source>
        <strain evidence="3 4">CBS 89968</strain>
    </source>
</reference>
<organism evidence="3 4">
    <name type="scientific">Exophiala spinifera</name>
    <dbReference type="NCBI Taxonomy" id="91928"/>
    <lineage>
        <taxon>Eukaryota</taxon>
        <taxon>Fungi</taxon>
        <taxon>Dikarya</taxon>
        <taxon>Ascomycota</taxon>
        <taxon>Pezizomycotina</taxon>
        <taxon>Eurotiomycetes</taxon>
        <taxon>Chaetothyriomycetidae</taxon>
        <taxon>Chaetothyriales</taxon>
        <taxon>Herpotrichiellaceae</taxon>
        <taxon>Exophiala</taxon>
    </lineage>
</organism>
<dbReference type="Pfam" id="PF09804">
    <property type="entry name" value="DENND11"/>
    <property type="match status" value="1"/>
</dbReference>
<dbReference type="PANTHER" id="PTHR28153:SF1">
    <property type="entry name" value="DUF4484 DOMAIN-CONTAINING PROTEIN"/>
    <property type="match status" value="1"/>
</dbReference>
<evidence type="ECO:0000313" key="3">
    <source>
        <dbReference type="EMBL" id="KIW11715.1"/>
    </source>
</evidence>
<dbReference type="PANTHER" id="PTHR28153">
    <property type="entry name" value="PROTEIN, PUTATIVE-RELATED"/>
    <property type="match status" value="1"/>
</dbReference>
<accession>A0A0D2AZ20</accession>
<sequence>MASPTQLRIDVGSDPPIPPIAALFLVNFDHRKGYTLGWHRTIENVQIEGVVEFKSLPSGLHNVEEDLVYFIHDDYAGLSAFVKKADEESERSARMAAVGVLVPLEQGRIGRSWRHAISLQQLARDQITDLKNTALLEEYWNRHKLQPDGSSTKSPADANGQRSNGYRKARSMSTATTFMPAQHKLMPHHPAATLLDAFRTFGPLLFPVYRAALLRKRILIVTDTPVEFCCNLVYNISILSSASESALSQLQSSAVPEPWLKPLYTVGVLDIPQLEETRRWIACTTDDVLSTKPNLYDVLVFMPLAGSEHASPKAFPRIVHSTPQLSKTFPSTSIKASERDFSRFVHLQQALHRYPRCHIGAGDTDEEQNDDAASVSSHSSAYFDNKAVIEPASWSKVAYTSLVWWASAGDRRAGLTDAEEGECEQDLSLLQDEGDDQTQEVALVAYFHRMTERLFGTVAAAVARTDGEEVHEEYHDQIDGDEDALGESTIDHQTGSGDQETEQLLSTKDGEPEIEITQEDMAAMGLDSWSTSDKRFVEEFIQIWWGRKAAVHAAVIECCGLRIL</sequence>
<dbReference type="Pfam" id="PF14831">
    <property type="entry name" value="DUF4484"/>
    <property type="match status" value="1"/>
</dbReference>
<feature type="region of interest" description="Disordered" evidence="1">
    <location>
        <begin position="482"/>
        <end position="507"/>
    </location>
</feature>
<dbReference type="GeneID" id="27338100"/>
<dbReference type="InterPro" id="IPR053056">
    <property type="entry name" value="Lipid_Metab_Assoc_Protein"/>
</dbReference>
<evidence type="ECO:0000313" key="4">
    <source>
        <dbReference type="Proteomes" id="UP000053328"/>
    </source>
</evidence>
<dbReference type="OrthoDB" id="2152680at2759"/>
<gene>
    <name evidence="3" type="ORF">PV08_11017</name>
</gene>
<evidence type="ECO:0000259" key="2">
    <source>
        <dbReference type="Pfam" id="PF14831"/>
    </source>
</evidence>
<dbReference type="InterPro" id="IPR018626">
    <property type="entry name" value="LCHN/Anr2"/>
</dbReference>
<dbReference type="HOGENOM" id="CLU_019791_0_0_1"/>
<protein>
    <recommendedName>
        <fullName evidence="2">DUF4484 domain-containing protein</fullName>
    </recommendedName>
</protein>
<dbReference type="AlphaFoldDB" id="A0A0D2AZ20"/>
<proteinExistence type="predicted"/>
<feature type="region of interest" description="Disordered" evidence="1">
    <location>
        <begin position="146"/>
        <end position="173"/>
    </location>
</feature>
<dbReference type="EMBL" id="KN847499">
    <property type="protein sequence ID" value="KIW11715.1"/>
    <property type="molecule type" value="Genomic_DNA"/>
</dbReference>